<proteinExistence type="predicted"/>
<organism evidence="2">
    <name type="scientific">Hokovirus HKV1</name>
    <dbReference type="NCBI Taxonomy" id="1977638"/>
    <lineage>
        <taxon>Viruses</taxon>
        <taxon>Varidnaviria</taxon>
        <taxon>Bamfordvirae</taxon>
        <taxon>Nucleocytoviricota</taxon>
        <taxon>Megaviricetes</taxon>
        <taxon>Imitervirales</taxon>
        <taxon>Mimiviridae</taxon>
        <taxon>Klosneuvirinae</taxon>
        <taxon>Hokovirus</taxon>
    </lineage>
</organism>
<reference evidence="2" key="1">
    <citation type="journal article" date="2017" name="Science">
        <title>Giant viruses with an expanded complement of translation system components.</title>
        <authorList>
            <person name="Schulz F."/>
            <person name="Yutin N."/>
            <person name="Ivanova N.N."/>
            <person name="Ortega D.R."/>
            <person name="Lee T.K."/>
            <person name="Vierheilig J."/>
            <person name="Daims H."/>
            <person name="Horn M."/>
            <person name="Wagner M."/>
            <person name="Jensen G.J."/>
            <person name="Kyrpides N.C."/>
            <person name="Koonin E.V."/>
            <person name="Woyke T."/>
        </authorList>
    </citation>
    <scope>NUCLEOTIDE SEQUENCE</scope>
    <source>
        <strain evidence="2">HKV1</strain>
    </source>
</reference>
<gene>
    <name evidence="2" type="ORF">Hokovirus_3_229</name>
</gene>
<name>A0A1V0SGV1_9VIRU</name>
<accession>A0A1V0SGV1</accession>
<protein>
    <submittedName>
        <fullName evidence="2">Uncharacterized protein</fullName>
    </submittedName>
</protein>
<evidence type="ECO:0000256" key="1">
    <source>
        <dbReference type="SAM" id="MobiDB-lite"/>
    </source>
</evidence>
<evidence type="ECO:0000313" key="2">
    <source>
        <dbReference type="EMBL" id="ARF10956.1"/>
    </source>
</evidence>
<dbReference type="EMBL" id="KY684105">
    <property type="protein sequence ID" value="ARF10956.1"/>
    <property type="molecule type" value="Genomic_DNA"/>
</dbReference>
<feature type="compositionally biased region" description="Low complexity" evidence="1">
    <location>
        <begin position="127"/>
        <end position="142"/>
    </location>
</feature>
<feature type="region of interest" description="Disordered" evidence="1">
    <location>
        <begin position="122"/>
        <end position="144"/>
    </location>
</feature>
<sequence>MNNHTDEIKKLEILLHLKNTLSNHEEKIRTKYKKLRKNLDLEDIDEDLKTKLNESLKYTDAHINGEVVDDNINKTINNLNDLLVSSYKNKYDKMINEVIEVLNIYKTIGIYSNSLDSKINKRKYKSSKSSTSSTSSSSTSSKSDNKTIIDKNIINNKKIINEFENFLIDKKLIFNKLYSNNYINNKNTLYNLEKLIFFSEDSNNKYLSYNITYKNNEIIISSQINYDKNIYNTSDAPIKQQIFRLDTKRNIEKKYLDTKILCILLIQCFYELKDIDQINFIIDLNNKTNEYCNFVFTGEKKYLATELSSTFEYLYTMMFEYDLEPYISDDLENIPLFYNVIKDLDKFDTEKGIEFIYEPITIQNKTYLTTYKNICFQLFNNIDKNKFMEIYEDIKINDPIKVSDFKYEKYLKDIDKKNIYKYETIQDNLLI</sequence>